<evidence type="ECO:0000256" key="1">
    <source>
        <dbReference type="SAM" id="MobiDB-lite"/>
    </source>
</evidence>
<organism evidence="2 3">
    <name type="scientific">Liparis tanakae</name>
    <name type="common">Tanaka's snailfish</name>
    <dbReference type="NCBI Taxonomy" id="230148"/>
    <lineage>
        <taxon>Eukaryota</taxon>
        <taxon>Metazoa</taxon>
        <taxon>Chordata</taxon>
        <taxon>Craniata</taxon>
        <taxon>Vertebrata</taxon>
        <taxon>Euteleostomi</taxon>
        <taxon>Actinopterygii</taxon>
        <taxon>Neopterygii</taxon>
        <taxon>Teleostei</taxon>
        <taxon>Neoteleostei</taxon>
        <taxon>Acanthomorphata</taxon>
        <taxon>Eupercaria</taxon>
        <taxon>Perciformes</taxon>
        <taxon>Cottioidei</taxon>
        <taxon>Cottales</taxon>
        <taxon>Liparidae</taxon>
        <taxon>Liparis</taxon>
    </lineage>
</organism>
<feature type="compositionally biased region" description="Basic and acidic residues" evidence="1">
    <location>
        <begin position="1"/>
        <end position="16"/>
    </location>
</feature>
<dbReference type="EMBL" id="SRLO01021210">
    <property type="protein sequence ID" value="TNN22739.1"/>
    <property type="molecule type" value="Genomic_DNA"/>
</dbReference>
<comment type="caution">
    <text evidence="2">The sequence shown here is derived from an EMBL/GenBank/DDBJ whole genome shotgun (WGS) entry which is preliminary data.</text>
</comment>
<feature type="region of interest" description="Disordered" evidence="1">
    <location>
        <begin position="1"/>
        <end position="36"/>
    </location>
</feature>
<evidence type="ECO:0000313" key="3">
    <source>
        <dbReference type="Proteomes" id="UP000314294"/>
    </source>
</evidence>
<dbReference type="Proteomes" id="UP000314294">
    <property type="component" value="Unassembled WGS sequence"/>
</dbReference>
<reference evidence="2 3" key="1">
    <citation type="submission" date="2019-03" db="EMBL/GenBank/DDBJ databases">
        <title>First draft genome of Liparis tanakae, snailfish: a comprehensive survey of snailfish specific genes.</title>
        <authorList>
            <person name="Kim W."/>
            <person name="Song I."/>
            <person name="Jeong J.-H."/>
            <person name="Kim D."/>
            <person name="Kim S."/>
            <person name="Ryu S."/>
            <person name="Song J.Y."/>
            <person name="Lee S.K."/>
        </authorList>
    </citation>
    <scope>NUCLEOTIDE SEQUENCE [LARGE SCALE GENOMIC DNA]</scope>
    <source>
        <tissue evidence="2">Muscle</tissue>
    </source>
</reference>
<name>A0A4Z2E1U5_9TELE</name>
<accession>A0A4Z2E1U5</accession>
<keyword evidence="3" id="KW-1185">Reference proteome</keyword>
<dbReference type="AlphaFoldDB" id="A0A4Z2E1U5"/>
<protein>
    <submittedName>
        <fullName evidence="2">Uncharacterized protein</fullName>
    </submittedName>
</protein>
<sequence length="61" mass="6935">MKDSSLDQKKDEHPPNEVRGLSARRRPGAPAWRHTAPGMQSAELLICESFPLLRKARRLLD</sequence>
<gene>
    <name evidence="2" type="ORF">EYF80_067146</name>
</gene>
<evidence type="ECO:0000313" key="2">
    <source>
        <dbReference type="EMBL" id="TNN22739.1"/>
    </source>
</evidence>
<proteinExistence type="predicted"/>